<gene>
    <name evidence="3" type="ordered locus">Neut_0684</name>
</gene>
<dbReference type="GO" id="GO:0046990">
    <property type="term" value="F:N-hydroxyarylamine O-acetyltransferase activity"/>
    <property type="evidence" value="ECO:0007669"/>
    <property type="project" value="UniProtKB-EC"/>
</dbReference>
<dbReference type="Gene3D" id="2.40.128.150">
    <property type="entry name" value="Cysteine proteinases"/>
    <property type="match status" value="1"/>
</dbReference>
<dbReference type="STRING" id="335283.Neut_0684"/>
<sequence length="270" mass="31468">MIHRFLSKMNKEPPVCLSQYFERIGYQGAVENTLEVLHALTRAHTQTIPFENLDVFLKKPIHLETEALFNKLVLAKRGGYCFEQNGLFLQILLQLGFKARPLAARVRLRVTDRLEMPARTHLFISVELGGQQWLTDVGVGGYSLTQALLWQENLEQDTLHDRRRLMHEAGRWFHQVWTDNHWLDIYEFWGEEMPASDQKVANWYTSTYPESSFTKQIMAARALPNGGRLSLLDGEFRHRHPDGRVIAHHVPSDKLKNILLEQFAIRWPEE</sequence>
<dbReference type="SUPFAM" id="SSF54001">
    <property type="entry name" value="Cysteine proteinases"/>
    <property type="match status" value="1"/>
</dbReference>
<dbReference type="InterPro" id="IPR001447">
    <property type="entry name" value="Arylamine_N-AcTrfase"/>
</dbReference>
<evidence type="ECO:0000313" key="4">
    <source>
        <dbReference type="Proteomes" id="UP000001966"/>
    </source>
</evidence>
<proteinExistence type="inferred from homology"/>
<dbReference type="eggNOG" id="COG2162">
    <property type="taxonomic scope" value="Bacteria"/>
</dbReference>
<dbReference type="PANTHER" id="PTHR11786:SF0">
    <property type="entry name" value="ARYLAMINE N-ACETYLTRANSFERASE 4-RELATED"/>
    <property type="match status" value="1"/>
</dbReference>
<evidence type="ECO:0000256" key="2">
    <source>
        <dbReference type="RuleBase" id="RU003452"/>
    </source>
</evidence>
<dbReference type="EMBL" id="CP000450">
    <property type="protein sequence ID" value="ABI58956.1"/>
    <property type="molecule type" value="Genomic_DNA"/>
</dbReference>
<keyword evidence="3" id="KW-0808">Transferase</keyword>
<reference evidence="3 4" key="1">
    <citation type="journal article" date="2007" name="Environ. Microbiol.">
        <title>Whole-genome analysis of the ammonia-oxidizing bacterium, Nitrosomonas eutropha C91: implications for niche adaptation.</title>
        <authorList>
            <person name="Stein L.Y."/>
            <person name="Arp D.J."/>
            <person name="Berube P.M."/>
            <person name="Chain P.S."/>
            <person name="Hauser L."/>
            <person name="Jetten M.S."/>
            <person name="Klotz M.G."/>
            <person name="Larimer F.W."/>
            <person name="Norton J.M."/>
            <person name="Op den Camp H.J.M."/>
            <person name="Shin M."/>
            <person name="Wei X."/>
        </authorList>
    </citation>
    <scope>NUCLEOTIDE SEQUENCE [LARGE SCALE GENOMIC DNA]</scope>
    <source>
        <strain evidence="4">DSM 101675 / C91 / Nm57</strain>
    </source>
</reference>
<protein>
    <submittedName>
        <fullName evidence="3">N-hydroxyarylamine O-acetyltransferase</fullName>
        <ecNumber evidence="3">2.3.1.118</ecNumber>
    </submittedName>
</protein>
<keyword evidence="3" id="KW-0012">Acyltransferase</keyword>
<dbReference type="HOGENOM" id="CLU_049918_1_1_4"/>
<name>Q0AI76_NITEC</name>
<dbReference type="EC" id="2.3.1.118" evidence="3"/>
<dbReference type="OrthoDB" id="7181050at2"/>
<dbReference type="Proteomes" id="UP000001966">
    <property type="component" value="Chromosome"/>
</dbReference>
<evidence type="ECO:0000313" key="3">
    <source>
        <dbReference type="EMBL" id="ABI58956.1"/>
    </source>
</evidence>
<accession>Q0AI76</accession>
<dbReference type="InterPro" id="IPR038765">
    <property type="entry name" value="Papain-like_cys_pep_sf"/>
</dbReference>
<dbReference type="PANTHER" id="PTHR11786">
    <property type="entry name" value="N-HYDROXYARYLAMINE O-ACETYLTRANSFERASE"/>
    <property type="match status" value="1"/>
</dbReference>
<evidence type="ECO:0000256" key="1">
    <source>
        <dbReference type="ARBA" id="ARBA00006547"/>
    </source>
</evidence>
<dbReference type="PRINTS" id="PR01543">
    <property type="entry name" value="ANATRNSFRASE"/>
</dbReference>
<comment type="similarity">
    <text evidence="1 2">Belongs to the arylamine N-acetyltransferase family.</text>
</comment>
<dbReference type="KEGG" id="net:Neut_0684"/>
<dbReference type="Pfam" id="PF00797">
    <property type="entry name" value="Acetyltransf_2"/>
    <property type="match status" value="1"/>
</dbReference>
<organism evidence="3 4">
    <name type="scientific">Nitrosomonas eutropha (strain DSM 101675 / C91 / Nm57)</name>
    <dbReference type="NCBI Taxonomy" id="335283"/>
    <lineage>
        <taxon>Bacteria</taxon>
        <taxon>Pseudomonadati</taxon>
        <taxon>Pseudomonadota</taxon>
        <taxon>Betaproteobacteria</taxon>
        <taxon>Nitrosomonadales</taxon>
        <taxon>Nitrosomonadaceae</taxon>
        <taxon>Nitrosomonas</taxon>
    </lineage>
</organism>
<dbReference type="AlphaFoldDB" id="Q0AI76"/>
<dbReference type="Gene3D" id="3.30.2140.10">
    <property type="entry name" value="Arylamine N-acetyltransferase"/>
    <property type="match status" value="1"/>
</dbReference>